<keyword evidence="2" id="KW-1185">Reference proteome</keyword>
<gene>
    <name evidence="1" type="ORF">CEXT_246471</name>
</gene>
<sequence>MAFLQLQHPGKKFQWGEISFSWESRLSNLGLLTHLTLAAGLFRSMDYPPNTDYKFRFLTFLARPGIRGAALSNGVHPPNARN</sequence>
<name>A0AAV4XCC7_CAEEX</name>
<reference evidence="1 2" key="1">
    <citation type="submission" date="2021-06" db="EMBL/GenBank/DDBJ databases">
        <title>Caerostris extrusa draft genome.</title>
        <authorList>
            <person name="Kono N."/>
            <person name="Arakawa K."/>
        </authorList>
    </citation>
    <scope>NUCLEOTIDE SEQUENCE [LARGE SCALE GENOMIC DNA]</scope>
</reference>
<protein>
    <submittedName>
        <fullName evidence="1">Uncharacterized protein</fullName>
    </submittedName>
</protein>
<comment type="caution">
    <text evidence="1">The sequence shown here is derived from an EMBL/GenBank/DDBJ whole genome shotgun (WGS) entry which is preliminary data.</text>
</comment>
<accession>A0AAV4XCC7</accession>
<dbReference type="AlphaFoldDB" id="A0AAV4XCC7"/>
<evidence type="ECO:0000313" key="1">
    <source>
        <dbReference type="EMBL" id="GIY92757.1"/>
    </source>
</evidence>
<dbReference type="EMBL" id="BPLR01000193">
    <property type="protein sequence ID" value="GIY92757.1"/>
    <property type="molecule type" value="Genomic_DNA"/>
</dbReference>
<dbReference type="Proteomes" id="UP001054945">
    <property type="component" value="Unassembled WGS sequence"/>
</dbReference>
<proteinExistence type="predicted"/>
<organism evidence="1 2">
    <name type="scientific">Caerostris extrusa</name>
    <name type="common">Bark spider</name>
    <name type="synonym">Caerostris bankana</name>
    <dbReference type="NCBI Taxonomy" id="172846"/>
    <lineage>
        <taxon>Eukaryota</taxon>
        <taxon>Metazoa</taxon>
        <taxon>Ecdysozoa</taxon>
        <taxon>Arthropoda</taxon>
        <taxon>Chelicerata</taxon>
        <taxon>Arachnida</taxon>
        <taxon>Araneae</taxon>
        <taxon>Araneomorphae</taxon>
        <taxon>Entelegynae</taxon>
        <taxon>Araneoidea</taxon>
        <taxon>Araneidae</taxon>
        <taxon>Caerostris</taxon>
    </lineage>
</organism>
<evidence type="ECO:0000313" key="2">
    <source>
        <dbReference type="Proteomes" id="UP001054945"/>
    </source>
</evidence>